<dbReference type="PANTHER" id="PTHR11469:SF1">
    <property type="entry name" value="GLUCOSE-6-PHOSPHATE ISOMERASE"/>
    <property type="match status" value="1"/>
</dbReference>
<dbReference type="GO" id="GO:0051156">
    <property type="term" value="P:glucose 6-phosphate metabolic process"/>
    <property type="evidence" value="ECO:0007669"/>
    <property type="project" value="TreeGrafter"/>
</dbReference>
<evidence type="ECO:0000256" key="1">
    <source>
        <dbReference type="ARBA" id="ARBA00022432"/>
    </source>
</evidence>
<organism evidence="5">
    <name type="scientific">Caldilineaceae bacterium SB0661_bin_32</name>
    <dbReference type="NCBI Taxonomy" id="2605255"/>
    <lineage>
        <taxon>Bacteria</taxon>
        <taxon>Bacillati</taxon>
        <taxon>Chloroflexota</taxon>
        <taxon>Caldilineae</taxon>
        <taxon>Caldilineales</taxon>
        <taxon>Caldilineaceae</taxon>
    </lineage>
</organism>
<comment type="similarity">
    <text evidence="4">Belongs to the GPI family.</text>
</comment>
<name>A0A6B1D8Z9_9CHLR</name>
<keyword evidence="3 4" id="KW-0413">Isomerase</keyword>
<comment type="catalytic activity">
    <reaction evidence="4">
        <text>alpha-D-glucose 6-phosphate = beta-D-fructose 6-phosphate</text>
        <dbReference type="Rhea" id="RHEA:11816"/>
        <dbReference type="ChEBI" id="CHEBI:57634"/>
        <dbReference type="ChEBI" id="CHEBI:58225"/>
        <dbReference type="EC" id="5.3.1.9"/>
    </reaction>
</comment>
<dbReference type="AlphaFoldDB" id="A0A6B1D8Z9"/>
<sequence length="531" mass="57090">MWSDRPDEIVNRLGWLDIAVRMDEERHCISALLQDLQQEGYTQAVLLGMGGSSLAPEVFARTFGSGPLALRILDSTHPAAVQSLADGLDPARTLFIVATKSGTTAETLSLFKFFYNRLQEQLGEAEAGAHFVAITDAGSELVRLGNACNFRSVFINDANIGGRYSALSHFGLIPAALLGVNLRRLLRRGQETKNDCGRHITGSLNPGAQIGVVMAEMAKAGKDKLTVIADEEVASFADWLEQLIAESTGKSGTGIVPVVGEPAAPPDAYGADRLFVHLQWSDTGAQDAKVQALIDAGHPVIRVRFRDRYDLGGQFFLWEFATAVAGARLGIHPFDQPDVESAKQQSRQMMSAYMESGSLPAPQPSLEAGGLKVYLGGEDGDRPAGSAVEALAAFVKQAGAGDYISVQAYMRPCSRVSSLLQTMQGRLRDRTKLATTTGYGPRFLHSTGQLHKGDRGNGLFIQLTDRPSSDVDIPDEPGSPESALPFGVLIEAQSLGDRQALMNAGRRVIRIDLGEDAQSELERLVDSLTVV</sequence>
<evidence type="ECO:0000313" key="5">
    <source>
        <dbReference type="EMBL" id="MYC95903.1"/>
    </source>
</evidence>
<dbReference type="GO" id="GO:0006094">
    <property type="term" value="P:gluconeogenesis"/>
    <property type="evidence" value="ECO:0007669"/>
    <property type="project" value="UniProtKB-KW"/>
</dbReference>
<evidence type="ECO:0000256" key="4">
    <source>
        <dbReference type="RuleBase" id="RU000612"/>
    </source>
</evidence>
<dbReference type="InterPro" id="IPR046348">
    <property type="entry name" value="SIS_dom_sf"/>
</dbReference>
<proteinExistence type="inferred from homology"/>
<dbReference type="GO" id="GO:0004347">
    <property type="term" value="F:glucose-6-phosphate isomerase activity"/>
    <property type="evidence" value="ECO:0007669"/>
    <property type="project" value="UniProtKB-EC"/>
</dbReference>
<dbReference type="GO" id="GO:0048029">
    <property type="term" value="F:monosaccharide binding"/>
    <property type="evidence" value="ECO:0007669"/>
    <property type="project" value="TreeGrafter"/>
</dbReference>
<dbReference type="SUPFAM" id="SSF53697">
    <property type="entry name" value="SIS domain"/>
    <property type="match status" value="1"/>
</dbReference>
<dbReference type="UniPathway" id="UPA00109">
    <property type="reaction ID" value="UER00181"/>
</dbReference>
<dbReference type="GO" id="GO:0005829">
    <property type="term" value="C:cytosol"/>
    <property type="evidence" value="ECO:0007669"/>
    <property type="project" value="TreeGrafter"/>
</dbReference>
<dbReference type="CDD" id="cd05015">
    <property type="entry name" value="SIS_PGI_1"/>
    <property type="match status" value="1"/>
</dbReference>
<dbReference type="EMBL" id="VXMH01000070">
    <property type="protein sequence ID" value="MYC95903.1"/>
    <property type="molecule type" value="Genomic_DNA"/>
</dbReference>
<dbReference type="GO" id="GO:0097367">
    <property type="term" value="F:carbohydrate derivative binding"/>
    <property type="evidence" value="ECO:0007669"/>
    <property type="project" value="InterPro"/>
</dbReference>
<dbReference type="InterPro" id="IPR035476">
    <property type="entry name" value="SIS_PGI_1"/>
</dbReference>
<reference evidence="5" key="1">
    <citation type="submission" date="2019-09" db="EMBL/GenBank/DDBJ databases">
        <title>Characterisation of the sponge microbiome using genome-centric metagenomics.</title>
        <authorList>
            <person name="Engelberts J.P."/>
            <person name="Robbins S.J."/>
            <person name="De Goeij J.M."/>
            <person name="Aranda M."/>
            <person name="Bell S.C."/>
            <person name="Webster N.S."/>
        </authorList>
    </citation>
    <scope>NUCLEOTIDE SEQUENCE</scope>
    <source>
        <strain evidence="5">SB0661_bin_32</strain>
    </source>
</reference>
<comment type="caution">
    <text evidence="5">The sequence shown here is derived from an EMBL/GenBank/DDBJ whole genome shotgun (WGS) entry which is preliminary data.</text>
</comment>
<dbReference type="PROSITE" id="PS51463">
    <property type="entry name" value="P_GLUCOSE_ISOMERASE_3"/>
    <property type="match status" value="1"/>
</dbReference>
<dbReference type="GO" id="GO:0006096">
    <property type="term" value="P:glycolytic process"/>
    <property type="evidence" value="ECO:0007669"/>
    <property type="project" value="UniProtKB-UniPathway"/>
</dbReference>
<dbReference type="PRINTS" id="PR00662">
    <property type="entry name" value="G6PISOMERASE"/>
</dbReference>
<dbReference type="PANTHER" id="PTHR11469">
    <property type="entry name" value="GLUCOSE-6-PHOSPHATE ISOMERASE"/>
    <property type="match status" value="1"/>
</dbReference>
<dbReference type="Gene3D" id="3.40.50.10490">
    <property type="entry name" value="Glucose-6-phosphate isomerase like protein, domain 1"/>
    <property type="match status" value="3"/>
</dbReference>
<accession>A0A6B1D8Z9</accession>
<comment type="pathway">
    <text evidence="4">Carbohydrate degradation; glycolysis; D-glyceraldehyde 3-phosphate and glycerone phosphate from D-glucose: step 2/4.</text>
</comment>
<dbReference type="EC" id="5.3.1.9" evidence="4"/>
<keyword evidence="2 4" id="KW-0324">Glycolysis</keyword>
<dbReference type="InterPro" id="IPR001672">
    <property type="entry name" value="G6P_Isomerase"/>
</dbReference>
<protein>
    <recommendedName>
        <fullName evidence="4">Glucose-6-phosphate isomerase</fullName>
        <ecNumber evidence="4">5.3.1.9</ecNumber>
    </recommendedName>
</protein>
<keyword evidence="1 4" id="KW-0312">Gluconeogenesis</keyword>
<evidence type="ECO:0000256" key="2">
    <source>
        <dbReference type="ARBA" id="ARBA00023152"/>
    </source>
</evidence>
<dbReference type="Pfam" id="PF00342">
    <property type="entry name" value="PGI"/>
    <property type="match status" value="1"/>
</dbReference>
<gene>
    <name evidence="5" type="ORF">F4X14_13150</name>
</gene>
<evidence type="ECO:0000256" key="3">
    <source>
        <dbReference type="ARBA" id="ARBA00023235"/>
    </source>
</evidence>